<feature type="domain" description="DUF4010" evidence="3">
    <location>
        <begin position="185"/>
        <end position="392"/>
    </location>
</feature>
<feature type="domain" description="MgtC/SapB/SrpB/YhiD N-terminal" evidence="2">
    <location>
        <begin position="16"/>
        <end position="137"/>
    </location>
</feature>
<comment type="caution">
    <text evidence="4">The sequence shown here is derived from an EMBL/GenBank/DDBJ whole genome shotgun (WGS) entry which is preliminary data.</text>
</comment>
<accession>A0ABQ5Q6S8</accession>
<evidence type="ECO:0000259" key="2">
    <source>
        <dbReference type="Pfam" id="PF02308"/>
    </source>
</evidence>
<feature type="transmembrane region" description="Helical" evidence="1">
    <location>
        <begin position="104"/>
        <end position="128"/>
    </location>
</feature>
<dbReference type="PANTHER" id="PTHR39084">
    <property type="entry name" value="MEMBRANE PROTEIN-RELATED"/>
    <property type="match status" value="1"/>
</dbReference>
<feature type="transmembrane region" description="Helical" evidence="1">
    <location>
        <begin position="40"/>
        <end position="60"/>
    </location>
</feature>
<dbReference type="PANTHER" id="PTHR39084:SF1">
    <property type="entry name" value="DUF4010 DOMAIN-CONTAINING PROTEIN"/>
    <property type="match status" value="1"/>
</dbReference>
<evidence type="ECO:0000259" key="3">
    <source>
        <dbReference type="Pfam" id="PF13194"/>
    </source>
</evidence>
<evidence type="ECO:0000256" key="1">
    <source>
        <dbReference type="SAM" id="Phobius"/>
    </source>
</evidence>
<name>A0ABQ5Q6S8_9BACT</name>
<keyword evidence="1" id="KW-0472">Membrane</keyword>
<dbReference type="Proteomes" id="UP001165089">
    <property type="component" value="Unassembled WGS sequence"/>
</dbReference>
<feature type="transmembrane region" description="Helical" evidence="1">
    <location>
        <begin position="400"/>
        <end position="419"/>
    </location>
</feature>
<keyword evidence="1" id="KW-0812">Transmembrane</keyword>
<dbReference type="InterPro" id="IPR025105">
    <property type="entry name" value="DUF4010"/>
</dbReference>
<organism evidence="4 5">
    <name type="scientific">Geothrix rubra</name>
    <dbReference type="NCBI Taxonomy" id="2927977"/>
    <lineage>
        <taxon>Bacteria</taxon>
        <taxon>Pseudomonadati</taxon>
        <taxon>Acidobacteriota</taxon>
        <taxon>Holophagae</taxon>
        <taxon>Holophagales</taxon>
        <taxon>Holophagaceae</taxon>
        <taxon>Geothrix</taxon>
    </lineage>
</organism>
<feature type="transmembrane region" description="Helical" evidence="1">
    <location>
        <begin position="312"/>
        <end position="334"/>
    </location>
</feature>
<evidence type="ECO:0000313" key="5">
    <source>
        <dbReference type="Proteomes" id="UP001165089"/>
    </source>
</evidence>
<feature type="transmembrane region" description="Helical" evidence="1">
    <location>
        <begin position="272"/>
        <end position="291"/>
    </location>
</feature>
<keyword evidence="1" id="KW-1133">Transmembrane helix</keyword>
<evidence type="ECO:0008006" key="6">
    <source>
        <dbReference type="Google" id="ProtNLM"/>
    </source>
</evidence>
<evidence type="ECO:0000313" key="4">
    <source>
        <dbReference type="EMBL" id="GLH70110.1"/>
    </source>
</evidence>
<protein>
    <recommendedName>
        <fullName evidence="6">MgtC/SapB transporter</fullName>
    </recommendedName>
</protein>
<proteinExistence type="predicted"/>
<sequence length="420" mass="45152">MLDQLLSAIPPEALNLGLVLFLSFLIGLEREELKRGGKRVFGGVRTFPLLGLVGYVVSLLSGGNLFGMLLGFLVVGAFMLVSYLHKLQQTTEAGITTELSGLLVYLVGALVYTGHLWFACTLVVVSLLLLELKEALEGLTQRIRPEEVAAFTKFLLLSAVILPMVPNRDLGPFRINPFKTWLVVVAVSGVSYASYVLLKAFKDRGGIFLSAILGGFYSSTVITVVLAKRAAAGQRPHEYTGGIVVASAAMYLKILALVWMFNRDLALTLAPWFLILAAISALGGWFVYRLHDPEATDTPEAAHPHNPLELRAAFFFAAVFVVMLIVTQLAITYLGRNGVYSVAGLMGLTDVTPFIMGMTHAAGVSTSLHLAACSIAVSAASNNLVKGFYAYGFAKGRTGLWSLGLLGGLTLLGLLPLIWL</sequence>
<keyword evidence="5" id="KW-1185">Reference proteome</keyword>
<dbReference type="Pfam" id="PF02308">
    <property type="entry name" value="MgtC"/>
    <property type="match status" value="1"/>
</dbReference>
<dbReference type="InterPro" id="IPR049177">
    <property type="entry name" value="MgtC_SapB_SrpB_YhiD_N"/>
</dbReference>
<feature type="transmembrane region" description="Helical" evidence="1">
    <location>
        <begin position="66"/>
        <end position="84"/>
    </location>
</feature>
<feature type="transmembrane region" description="Helical" evidence="1">
    <location>
        <begin position="178"/>
        <end position="201"/>
    </location>
</feature>
<feature type="transmembrane region" description="Helical" evidence="1">
    <location>
        <begin position="207"/>
        <end position="227"/>
    </location>
</feature>
<feature type="transmembrane region" description="Helical" evidence="1">
    <location>
        <begin position="239"/>
        <end position="260"/>
    </location>
</feature>
<feature type="transmembrane region" description="Helical" evidence="1">
    <location>
        <begin position="12"/>
        <end position="28"/>
    </location>
</feature>
<dbReference type="Pfam" id="PF13194">
    <property type="entry name" value="DUF4010"/>
    <property type="match status" value="1"/>
</dbReference>
<gene>
    <name evidence="4" type="ORF">GETHPA_16430</name>
</gene>
<reference evidence="4 5" key="1">
    <citation type="journal article" date="2023" name="Antonie Van Leeuwenhoek">
        <title>Mesoterricola silvestris gen. nov., sp. nov., Mesoterricola sediminis sp. nov., Geothrix oryzae sp. nov., Geothrix edaphica sp. nov., Geothrix rubra sp. nov., and Geothrix limicola sp. nov., six novel members of Acidobacteriota isolated from soils.</title>
        <authorList>
            <person name="Itoh H."/>
            <person name="Sugisawa Y."/>
            <person name="Mise K."/>
            <person name="Xu Z."/>
            <person name="Kuniyasu M."/>
            <person name="Ushijima N."/>
            <person name="Kawano K."/>
            <person name="Kobayashi E."/>
            <person name="Shiratori Y."/>
            <person name="Masuda Y."/>
            <person name="Senoo K."/>
        </authorList>
    </citation>
    <scope>NUCLEOTIDE SEQUENCE [LARGE SCALE GENOMIC DNA]</scope>
    <source>
        <strain evidence="4 5">Red803</strain>
    </source>
</reference>
<dbReference type="RefSeq" id="WP_285724511.1">
    <property type="nucleotide sequence ID" value="NZ_BSDD01000003.1"/>
</dbReference>
<dbReference type="EMBL" id="BSDD01000003">
    <property type="protein sequence ID" value="GLH70110.1"/>
    <property type="molecule type" value="Genomic_DNA"/>
</dbReference>